<sequence length="203" mass="22164">MRLPTLFLAASATAAAIQNLHLNTLPKGTVPTVHECLDALPPTNKTLRNLWGGRCVSVRIDDDVLRACCRGDNLGKASWTPARLPLDECLELDGRGMRWREKRQIHGRSAESFACSQCDFRIGLNSDGTQAAEKVHCSCSTPDNPETSALEADLTYLDPYRRTQESVLGPWLGRSGGLYCGRLGVVPSTYKWARADSGNGYGV</sequence>
<accession>A0A8H6N611</accession>
<organism evidence="2 3">
    <name type="scientific">Colletotrichum plurivorum</name>
    <dbReference type="NCBI Taxonomy" id="2175906"/>
    <lineage>
        <taxon>Eukaryota</taxon>
        <taxon>Fungi</taxon>
        <taxon>Dikarya</taxon>
        <taxon>Ascomycota</taxon>
        <taxon>Pezizomycotina</taxon>
        <taxon>Sordariomycetes</taxon>
        <taxon>Hypocreomycetidae</taxon>
        <taxon>Glomerellales</taxon>
        <taxon>Glomerellaceae</taxon>
        <taxon>Colletotrichum</taxon>
        <taxon>Colletotrichum orchidearum species complex</taxon>
    </lineage>
</organism>
<gene>
    <name evidence="2" type="ORF">CPLU01_12629</name>
</gene>
<dbReference type="AlphaFoldDB" id="A0A8H6N611"/>
<evidence type="ECO:0000313" key="2">
    <source>
        <dbReference type="EMBL" id="KAF6820938.1"/>
    </source>
</evidence>
<evidence type="ECO:0000313" key="3">
    <source>
        <dbReference type="Proteomes" id="UP000654918"/>
    </source>
</evidence>
<dbReference type="SUPFAM" id="SSF51322">
    <property type="entry name" value="Cyanovirin-N"/>
    <property type="match status" value="1"/>
</dbReference>
<name>A0A8H6N611_9PEZI</name>
<dbReference type="InterPro" id="IPR036673">
    <property type="entry name" value="Cyanovirin-N_sf"/>
</dbReference>
<reference evidence="2" key="1">
    <citation type="journal article" date="2020" name="Phytopathology">
        <title>Genome Sequence Resources of Colletotrichum truncatum, C. plurivorum, C. musicola, and C. sojae: Four Species Pathogenic to Soybean (Glycine max).</title>
        <authorList>
            <person name="Rogerio F."/>
            <person name="Boufleur T.R."/>
            <person name="Ciampi-Guillardi M."/>
            <person name="Sukno S.A."/>
            <person name="Thon M.R."/>
            <person name="Massola Junior N.S."/>
            <person name="Baroncelli R."/>
        </authorList>
    </citation>
    <scope>NUCLEOTIDE SEQUENCE</scope>
    <source>
        <strain evidence="2">LFN00145</strain>
    </source>
</reference>
<evidence type="ECO:0008006" key="4">
    <source>
        <dbReference type="Google" id="ProtNLM"/>
    </source>
</evidence>
<proteinExistence type="predicted"/>
<keyword evidence="3" id="KW-1185">Reference proteome</keyword>
<dbReference type="Gene3D" id="2.30.60.10">
    <property type="entry name" value="Cyanovirin-N"/>
    <property type="match status" value="1"/>
</dbReference>
<keyword evidence="1" id="KW-0732">Signal</keyword>
<comment type="caution">
    <text evidence="2">The sequence shown here is derived from an EMBL/GenBank/DDBJ whole genome shotgun (WGS) entry which is preliminary data.</text>
</comment>
<dbReference type="Proteomes" id="UP000654918">
    <property type="component" value="Unassembled WGS sequence"/>
</dbReference>
<feature type="chain" id="PRO_5034365837" description="Cyanovirin-N domain-containing protein" evidence="1">
    <location>
        <begin position="17"/>
        <end position="203"/>
    </location>
</feature>
<feature type="signal peptide" evidence="1">
    <location>
        <begin position="1"/>
        <end position="16"/>
    </location>
</feature>
<protein>
    <recommendedName>
        <fullName evidence="4">Cyanovirin-N domain-containing protein</fullName>
    </recommendedName>
</protein>
<dbReference type="EMBL" id="WIGO01000265">
    <property type="protein sequence ID" value="KAF6820938.1"/>
    <property type="molecule type" value="Genomic_DNA"/>
</dbReference>
<evidence type="ECO:0000256" key="1">
    <source>
        <dbReference type="SAM" id="SignalP"/>
    </source>
</evidence>